<sequence>MASTLQSGPTAPSETPNTHELSFPLPRAPQSHIHLHLTNHTTSLLLFLTSSGESASTLSSLGSFVYAMPNRTGGQPLSTPLYTQGSTLDFATRLARVLAKKVGKPVYVGNSVSFAGAGMGGTVEEEMEGFRRCVEVVVGVLEREKDVKE</sequence>
<evidence type="ECO:0000256" key="1">
    <source>
        <dbReference type="SAM" id="MobiDB-lite"/>
    </source>
</evidence>
<evidence type="ECO:0000313" key="4">
    <source>
        <dbReference type="RefSeq" id="XP_033583546.1"/>
    </source>
</evidence>
<dbReference type="OrthoDB" id="5407417at2759"/>
<keyword evidence="3" id="KW-1185">Reference proteome</keyword>
<reference evidence="4" key="3">
    <citation type="submission" date="2025-04" db="UniProtKB">
        <authorList>
            <consortium name="RefSeq"/>
        </authorList>
    </citation>
    <scope>IDENTIFICATION</scope>
    <source>
        <strain evidence="4">CBS 304.34</strain>
    </source>
</reference>
<dbReference type="Gene3D" id="3.30.230.100">
    <property type="match status" value="1"/>
</dbReference>
<proteinExistence type="predicted"/>
<dbReference type="InterPro" id="IPR032157">
    <property type="entry name" value="PAC4"/>
</dbReference>
<dbReference type="Pfam" id="PF16093">
    <property type="entry name" value="PAC4"/>
    <property type="match status" value="1"/>
</dbReference>
<evidence type="ECO:0000313" key="2">
    <source>
        <dbReference type="EMBL" id="KAF2816582.1"/>
    </source>
</evidence>
<reference evidence="2 4" key="1">
    <citation type="journal article" date="2020" name="Stud. Mycol.">
        <title>101 Dothideomycetes genomes: a test case for predicting lifestyles and emergence of pathogens.</title>
        <authorList>
            <person name="Haridas S."/>
            <person name="Albert R."/>
            <person name="Binder M."/>
            <person name="Bloem J."/>
            <person name="Labutti K."/>
            <person name="Salamov A."/>
            <person name="Andreopoulos B."/>
            <person name="Baker S."/>
            <person name="Barry K."/>
            <person name="Bills G."/>
            <person name="Bluhm B."/>
            <person name="Cannon C."/>
            <person name="Castanera R."/>
            <person name="Culley D."/>
            <person name="Daum C."/>
            <person name="Ezra D."/>
            <person name="Gonzalez J."/>
            <person name="Henrissat B."/>
            <person name="Kuo A."/>
            <person name="Liang C."/>
            <person name="Lipzen A."/>
            <person name="Lutzoni F."/>
            <person name="Magnuson J."/>
            <person name="Mondo S."/>
            <person name="Nolan M."/>
            <person name="Ohm R."/>
            <person name="Pangilinan J."/>
            <person name="Park H.-J."/>
            <person name="Ramirez L."/>
            <person name="Alfaro M."/>
            <person name="Sun H."/>
            <person name="Tritt A."/>
            <person name="Yoshinaga Y."/>
            <person name="Zwiers L.-H."/>
            <person name="Turgeon B."/>
            <person name="Goodwin S."/>
            <person name="Spatafora J."/>
            <person name="Crous P."/>
            <person name="Grigoriev I."/>
        </authorList>
    </citation>
    <scope>NUCLEOTIDE SEQUENCE</scope>
    <source>
        <strain evidence="2 4">CBS 304.34</strain>
    </source>
</reference>
<feature type="region of interest" description="Disordered" evidence="1">
    <location>
        <begin position="1"/>
        <end position="25"/>
    </location>
</feature>
<reference evidence="4" key="2">
    <citation type="submission" date="2020-04" db="EMBL/GenBank/DDBJ databases">
        <authorList>
            <consortium name="NCBI Genome Project"/>
        </authorList>
    </citation>
    <scope>NUCLEOTIDE SEQUENCE</scope>
    <source>
        <strain evidence="4">CBS 304.34</strain>
    </source>
</reference>
<dbReference type="EMBL" id="MU003693">
    <property type="protein sequence ID" value="KAF2816582.1"/>
    <property type="molecule type" value="Genomic_DNA"/>
</dbReference>
<name>A0A6A6Z654_9PEZI</name>
<dbReference type="Proteomes" id="UP000504636">
    <property type="component" value="Unplaced"/>
</dbReference>
<accession>A0A6A6Z654</accession>
<dbReference type="RefSeq" id="XP_033583546.1">
    <property type="nucleotide sequence ID" value="XM_033718910.1"/>
</dbReference>
<evidence type="ECO:0000313" key="3">
    <source>
        <dbReference type="Proteomes" id="UP000504636"/>
    </source>
</evidence>
<feature type="compositionally biased region" description="Polar residues" evidence="1">
    <location>
        <begin position="1"/>
        <end position="20"/>
    </location>
</feature>
<dbReference type="GeneID" id="54459803"/>
<dbReference type="GO" id="GO:0043248">
    <property type="term" value="P:proteasome assembly"/>
    <property type="evidence" value="ECO:0007669"/>
    <property type="project" value="InterPro"/>
</dbReference>
<dbReference type="AlphaFoldDB" id="A0A6A6Z654"/>
<organism evidence="2">
    <name type="scientific">Mytilinidion resinicola</name>
    <dbReference type="NCBI Taxonomy" id="574789"/>
    <lineage>
        <taxon>Eukaryota</taxon>
        <taxon>Fungi</taxon>
        <taxon>Dikarya</taxon>
        <taxon>Ascomycota</taxon>
        <taxon>Pezizomycotina</taxon>
        <taxon>Dothideomycetes</taxon>
        <taxon>Pleosporomycetidae</taxon>
        <taxon>Mytilinidiales</taxon>
        <taxon>Mytilinidiaceae</taxon>
        <taxon>Mytilinidion</taxon>
    </lineage>
</organism>
<protein>
    <submittedName>
        <fullName evidence="2 4">Uncharacterized protein</fullName>
    </submittedName>
</protein>
<gene>
    <name evidence="2 4" type="ORF">BDZ99DRAFT_458436</name>
</gene>